<evidence type="ECO:0000256" key="2">
    <source>
        <dbReference type="ARBA" id="ARBA00012513"/>
    </source>
</evidence>
<gene>
    <name evidence="17" type="primary">LOC113060521</name>
</gene>
<evidence type="ECO:0000256" key="5">
    <source>
        <dbReference type="ARBA" id="ARBA00022553"/>
    </source>
</evidence>
<evidence type="ECO:0000313" key="17">
    <source>
        <dbReference type="RefSeq" id="XP_026085282.1"/>
    </source>
</evidence>
<evidence type="ECO:0000256" key="8">
    <source>
        <dbReference type="ARBA" id="ARBA00022777"/>
    </source>
</evidence>
<feature type="compositionally biased region" description="Pro residues" evidence="14">
    <location>
        <begin position="725"/>
        <end position="743"/>
    </location>
</feature>
<evidence type="ECO:0000256" key="3">
    <source>
        <dbReference type="ARBA" id="ARBA00022490"/>
    </source>
</evidence>
<feature type="compositionally biased region" description="Polar residues" evidence="14">
    <location>
        <begin position="1075"/>
        <end position="1084"/>
    </location>
</feature>
<dbReference type="InterPro" id="IPR011009">
    <property type="entry name" value="Kinase-like_dom_sf"/>
</dbReference>
<feature type="compositionally biased region" description="Low complexity" evidence="14">
    <location>
        <begin position="1015"/>
        <end position="1034"/>
    </location>
</feature>
<feature type="compositionally biased region" description="Polar residues" evidence="14">
    <location>
        <begin position="801"/>
        <end position="812"/>
    </location>
</feature>
<dbReference type="InterPro" id="IPR000719">
    <property type="entry name" value="Prot_kinase_dom"/>
</dbReference>
<feature type="region of interest" description="Disordered" evidence="14">
    <location>
        <begin position="558"/>
        <end position="613"/>
    </location>
</feature>
<sequence>MSAGQEQTDILSAGIVVKDRWKVVKKIGGGGFGEIYEALDPINRICVALKAESAQQPKQVLKMEVAVLKKLQGKDHVCRFVGCGRNDRFNYVVMELQGRNLADLRRSMNRGTFTVSTTLRLGLQILEAIESIHSVGFLHRDIKPSNFAMGRFPSTCRTCYMLDFGLARQFTNSSQEVRPPRPVAGFRGTVRYASVNAHKNKEMGRHDDLWSLFYMLVEFLVGQLPWRKIKDKDQVGKLKEKYDHRLMLKHLPTEFSVFLDHTSNLDYFTKPDYQLLRTVFENSMRTYNVVENDPYDWERMSSDSPLTISATANTPQHHTRLTPAQMGVVNASQLPGDLLKENTDEVLQDEHLSDGDNARPEHLPGSPSFPFRNQETDVWEGLDRNRNQICPAVWKMGTEDEHSNQGNQSPHAGPSIGSPVRVRLDMVPSDRDTPLLRKLRNIHSFELEKRLTLEPKPNTEHFVEACSGKQPPGTAQGREADGVPGMAMMNGCHTERVWHCDEGLRSGGVSPKLASQGSPEQGDDAANSGFVALNLSSGLQDVELRDWVMVEKGSDLQDFKEAAGRSPGPEAKLTSSPSDECEEEPEVLQPMDESPDKESTPSPVQGDTHIPHMVQGPQRMDRMELSVFPAAGGPPVTPTSPGEALAEGALTQLTAQRPSVLSSQSASDSVPLERRDIENGNNGMHPQDNTADINSPQEHAAAFQSSCPSNVEGDPLLNGNGPQKPSSPVPSLVPSPRTPPSPRSPVLMNGCLTPPLDAQRDGNKQPPKLNDPKSDPPILEHSMEPNQYTLEQGKEDAPSRNGASSPASATKQDPSRRHSRIPVLEPSSLLDPPPGSAKEKLLQRKVHHLPLSPSASPLLSSDRRVIVAAMQRDQISSASSEHSQDEESLLGSRSDRHGDDAASLSSSSSPLLRKSKIPRPVTPTTNTETITAHLVPRPPPGNPPSRSAADGRLRRYRIFAGSNSGSDLLTCLAQLMHISSPRGSPPPSCSSPQHLGARHMFVGPTAAQHLHQRCSIASPRSSSSLQRSISSSPSCHDHRGGCLGRSHSPPSFSGSPPLRRSHPHTQEGCCARQARSVTVHTQRGTAGIREVRCSSKLGR</sequence>
<dbReference type="PANTHER" id="PTHR11909">
    <property type="entry name" value="CASEIN KINASE-RELATED"/>
    <property type="match status" value="1"/>
</dbReference>
<dbReference type="Proteomes" id="UP000515129">
    <property type="component" value="Chromosome 42"/>
</dbReference>
<dbReference type="FunFam" id="1.10.510.10:FF:000167">
    <property type="entry name" value="Tau tubulin kinase 1"/>
    <property type="match status" value="1"/>
</dbReference>
<evidence type="ECO:0000256" key="11">
    <source>
        <dbReference type="ARBA" id="ARBA00048679"/>
    </source>
</evidence>
<dbReference type="SMART" id="SM00220">
    <property type="entry name" value="S_TKc"/>
    <property type="match status" value="1"/>
</dbReference>
<feature type="compositionally biased region" description="Low complexity" evidence="14">
    <location>
        <begin position="659"/>
        <end position="669"/>
    </location>
</feature>
<feature type="domain" description="Protein kinase" evidence="15">
    <location>
        <begin position="21"/>
        <end position="280"/>
    </location>
</feature>
<dbReference type="GO" id="GO:0015630">
    <property type="term" value="C:microtubule cytoskeleton"/>
    <property type="evidence" value="ECO:0007669"/>
    <property type="project" value="UniProtKB-ARBA"/>
</dbReference>
<keyword evidence="16" id="KW-1185">Reference proteome</keyword>
<organism evidence="16 17">
    <name type="scientific">Carassius auratus</name>
    <name type="common">Goldfish</name>
    <dbReference type="NCBI Taxonomy" id="7957"/>
    <lineage>
        <taxon>Eukaryota</taxon>
        <taxon>Metazoa</taxon>
        <taxon>Chordata</taxon>
        <taxon>Craniata</taxon>
        <taxon>Vertebrata</taxon>
        <taxon>Euteleostomi</taxon>
        <taxon>Actinopterygii</taxon>
        <taxon>Neopterygii</taxon>
        <taxon>Teleostei</taxon>
        <taxon>Ostariophysi</taxon>
        <taxon>Cypriniformes</taxon>
        <taxon>Cyprinidae</taxon>
        <taxon>Cyprininae</taxon>
        <taxon>Carassius</taxon>
    </lineage>
</organism>
<evidence type="ECO:0000256" key="6">
    <source>
        <dbReference type="ARBA" id="ARBA00022679"/>
    </source>
</evidence>
<dbReference type="FunFam" id="3.30.200.20:FF:000358">
    <property type="entry name" value="Tau tubulin kinase 2b"/>
    <property type="match status" value="1"/>
</dbReference>
<feature type="compositionally biased region" description="Low complexity" evidence="14">
    <location>
        <begin position="903"/>
        <end position="912"/>
    </location>
</feature>
<accession>A0A6P6LNK3</accession>
<dbReference type="AlphaFoldDB" id="A0A6P6LNK3"/>
<dbReference type="GO" id="GO:0005737">
    <property type="term" value="C:cytoplasm"/>
    <property type="evidence" value="ECO:0007669"/>
    <property type="project" value="UniProtKB-SubCell"/>
</dbReference>
<keyword evidence="6" id="KW-0808">Transferase</keyword>
<dbReference type="RefSeq" id="XP_026085282.1">
    <property type="nucleotide sequence ID" value="XM_026229497.1"/>
</dbReference>
<dbReference type="GO" id="GO:0005524">
    <property type="term" value="F:ATP binding"/>
    <property type="evidence" value="ECO:0007669"/>
    <property type="project" value="UniProtKB-UniRule"/>
</dbReference>
<feature type="binding site" evidence="13">
    <location>
        <position position="50"/>
    </location>
    <ligand>
        <name>ATP</name>
        <dbReference type="ChEBI" id="CHEBI:30616"/>
    </ligand>
</feature>
<evidence type="ECO:0000313" key="16">
    <source>
        <dbReference type="Proteomes" id="UP000515129"/>
    </source>
</evidence>
<dbReference type="GO" id="GO:0004674">
    <property type="term" value="F:protein serine/threonine kinase activity"/>
    <property type="evidence" value="ECO:0007669"/>
    <property type="project" value="UniProtKB-KW"/>
</dbReference>
<feature type="compositionally biased region" description="Low complexity" evidence="14">
    <location>
        <begin position="1045"/>
        <end position="1058"/>
    </location>
</feature>
<dbReference type="EC" id="2.7.11.1" evidence="2"/>
<comment type="catalytic activity">
    <reaction evidence="11">
        <text>L-seryl-[protein] + ATP = O-phospho-L-seryl-[protein] + ADP + H(+)</text>
        <dbReference type="Rhea" id="RHEA:17989"/>
        <dbReference type="Rhea" id="RHEA-COMP:9863"/>
        <dbReference type="Rhea" id="RHEA-COMP:11604"/>
        <dbReference type="ChEBI" id="CHEBI:15378"/>
        <dbReference type="ChEBI" id="CHEBI:29999"/>
        <dbReference type="ChEBI" id="CHEBI:30616"/>
        <dbReference type="ChEBI" id="CHEBI:83421"/>
        <dbReference type="ChEBI" id="CHEBI:456216"/>
        <dbReference type="EC" id="2.7.11.1"/>
    </reaction>
</comment>
<feature type="region of interest" description="Disordered" evidence="14">
    <location>
        <begin position="352"/>
        <end position="372"/>
    </location>
</feature>
<keyword evidence="9 13" id="KW-0067">ATP-binding</keyword>
<evidence type="ECO:0000256" key="1">
    <source>
        <dbReference type="ARBA" id="ARBA00004496"/>
    </source>
</evidence>
<comment type="similarity">
    <text evidence="12">Belongs to the protein kinase superfamily. CK1 Ser/Thr protein kinase family.</text>
</comment>
<dbReference type="PROSITE" id="PS50011">
    <property type="entry name" value="PROTEIN_KINASE_DOM"/>
    <property type="match status" value="1"/>
</dbReference>
<keyword evidence="3" id="KW-0963">Cytoplasm</keyword>
<comment type="subcellular location">
    <subcellularLocation>
        <location evidence="1">Cytoplasm</location>
    </subcellularLocation>
</comment>
<feature type="compositionally biased region" description="Basic and acidic residues" evidence="14">
    <location>
        <begin position="352"/>
        <end position="362"/>
    </location>
</feature>
<keyword evidence="5" id="KW-0597">Phosphoprotein</keyword>
<evidence type="ECO:0000256" key="14">
    <source>
        <dbReference type="SAM" id="MobiDB-lite"/>
    </source>
</evidence>
<dbReference type="SUPFAM" id="SSF56112">
    <property type="entry name" value="Protein kinase-like (PK-like)"/>
    <property type="match status" value="1"/>
</dbReference>
<dbReference type="PROSITE" id="PS00107">
    <property type="entry name" value="PROTEIN_KINASE_ATP"/>
    <property type="match status" value="1"/>
</dbReference>
<name>A0A6P6LNK3_CARAU</name>
<reference evidence="17" key="1">
    <citation type="submission" date="2025-08" db="UniProtKB">
        <authorList>
            <consortium name="RefSeq"/>
        </authorList>
    </citation>
    <scope>IDENTIFICATION</scope>
    <source>
        <strain evidence="17">Wakin</strain>
        <tissue evidence="17">Muscle</tissue>
    </source>
</reference>
<comment type="catalytic activity">
    <reaction evidence="10">
        <text>L-threonyl-[protein] + ATP = O-phospho-L-threonyl-[protein] + ADP + H(+)</text>
        <dbReference type="Rhea" id="RHEA:46608"/>
        <dbReference type="Rhea" id="RHEA-COMP:11060"/>
        <dbReference type="Rhea" id="RHEA-COMP:11605"/>
        <dbReference type="ChEBI" id="CHEBI:15378"/>
        <dbReference type="ChEBI" id="CHEBI:30013"/>
        <dbReference type="ChEBI" id="CHEBI:30616"/>
        <dbReference type="ChEBI" id="CHEBI:61977"/>
        <dbReference type="ChEBI" id="CHEBI:456216"/>
        <dbReference type="EC" id="2.7.11.1"/>
    </reaction>
</comment>
<dbReference type="Gene3D" id="1.10.510.10">
    <property type="entry name" value="Transferase(Phosphotransferase) domain 1"/>
    <property type="match status" value="1"/>
</dbReference>
<dbReference type="GeneID" id="113060521"/>
<evidence type="ECO:0000256" key="13">
    <source>
        <dbReference type="PROSITE-ProRule" id="PRU10141"/>
    </source>
</evidence>
<evidence type="ECO:0000256" key="12">
    <source>
        <dbReference type="ARBA" id="ARBA00061588"/>
    </source>
</evidence>
<dbReference type="InterPro" id="IPR017441">
    <property type="entry name" value="Protein_kinase_ATP_BS"/>
</dbReference>
<feature type="region of interest" description="Disordered" evidence="14">
    <location>
        <begin position="1015"/>
        <end position="1099"/>
    </location>
</feature>
<protein>
    <recommendedName>
        <fullName evidence="2">non-specific serine/threonine protein kinase</fullName>
        <ecNumber evidence="2">2.7.11.1</ecNumber>
    </recommendedName>
</protein>
<dbReference type="Pfam" id="PF00069">
    <property type="entry name" value="Pkinase"/>
    <property type="match status" value="1"/>
</dbReference>
<evidence type="ECO:0000259" key="15">
    <source>
        <dbReference type="PROSITE" id="PS50011"/>
    </source>
</evidence>
<feature type="compositionally biased region" description="Low complexity" evidence="14">
    <location>
        <begin position="922"/>
        <end position="931"/>
    </location>
</feature>
<feature type="region of interest" description="Disordered" evidence="14">
    <location>
        <begin position="399"/>
        <end position="419"/>
    </location>
</feature>
<dbReference type="InterPro" id="IPR050235">
    <property type="entry name" value="CK1_Ser-Thr_kinase"/>
</dbReference>
<feature type="region of interest" description="Disordered" evidence="14">
    <location>
        <begin position="655"/>
        <end position="840"/>
    </location>
</feature>
<keyword evidence="7 13" id="KW-0547">Nucleotide-binding</keyword>
<evidence type="ECO:0000256" key="9">
    <source>
        <dbReference type="ARBA" id="ARBA00022840"/>
    </source>
</evidence>
<feature type="compositionally biased region" description="Polar residues" evidence="14">
    <location>
        <begin position="679"/>
        <end position="709"/>
    </location>
</feature>
<proteinExistence type="inferred from homology"/>
<evidence type="ECO:0000256" key="7">
    <source>
        <dbReference type="ARBA" id="ARBA00022741"/>
    </source>
</evidence>
<evidence type="ECO:0000256" key="10">
    <source>
        <dbReference type="ARBA" id="ARBA00047899"/>
    </source>
</evidence>
<keyword evidence="4" id="KW-0723">Serine/threonine-protein kinase</keyword>
<feature type="region of interest" description="Disordered" evidence="14">
    <location>
        <begin position="873"/>
        <end position="949"/>
    </location>
</feature>
<evidence type="ECO:0000256" key="4">
    <source>
        <dbReference type="ARBA" id="ARBA00022527"/>
    </source>
</evidence>
<keyword evidence="8 17" id="KW-0418">Kinase</keyword>